<organism evidence="1 2">
    <name type="scientific">Panagrolaimus superbus</name>
    <dbReference type="NCBI Taxonomy" id="310955"/>
    <lineage>
        <taxon>Eukaryota</taxon>
        <taxon>Metazoa</taxon>
        <taxon>Ecdysozoa</taxon>
        <taxon>Nematoda</taxon>
        <taxon>Chromadorea</taxon>
        <taxon>Rhabditida</taxon>
        <taxon>Tylenchina</taxon>
        <taxon>Panagrolaimomorpha</taxon>
        <taxon>Panagrolaimoidea</taxon>
        <taxon>Panagrolaimidae</taxon>
        <taxon>Panagrolaimus</taxon>
    </lineage>
</organism>
<evidence type="ECO:0000313" key="2">
    <source>
        <dbReference type="WBParaSite" id="PSU_v2.g565.t1"/>
    </source>
</evidence>
<evidence type="ECO:0000313" key="1">
    <source>
        <dbReference type="Proteomes" id="UP000887577"/>
    </source>
</evidence>
<proteinExistence type="predicted"/>
<accession>A0A914Z0F4</accession>
<dbReference type="AlphaFoldDB" id="A0A914Z0F4"/>
<keyword evidence="1" id="KW-1185">Reference proteome</keyword>
<reference evidence="2" key="1">
    <citation type="submission" date="2022-11" db="UniProtKB">
        <authorList>
            <consortium name="WormBaseParasite"/>
        </authorList>
    </citation>
    <scope>IDENTIFICATION</scope>
</reference>
<dbReference type="WBParaSite" id="PSU_v2.g565.t1">
    <property type="protein sequence ID" value="PSU_v2.g565.t1"/>
    <property type="gene ID" value="PSU_v2.g565"/>
</dbReference>
<name>A0A914Z0F4_9BILA</name>
<protein>
    <submittedName>
        <fullName evidence="2">Uncharacterized protein</fullName>
    </submittedName>
</protein>
<sequence>MSSLVAYVAINQTRTMVSEGEEVFITFASHLGFIFAATVIREGQAYRISKDHQSEVTALTQNWKKNFVGSTKPKKIILVKISETCWNELKEVFKEDKPEIYHLFDMRTLFNETMVDKVLHVMGVKTNEYEVHFLCQDVFG</sequence>
<dbReference type="Proteomes" id="UP000887577">
    <property type="component" value="Unplaced"/>
</dbReference>